<dbReference type="EMBL" id="STFF01000006">
    <property type="protein sequence ID" value="THU35987.1"/>
    <property type="molecule type" value="Genomic_DNA"/>
</dbReference>
<keyword evidence="2" id="KW-0547">Nucleotide-binding</keyword>
<dbReference type="PANTHER" id="PTHR11361:SF34">
    <property type="entry name" value="DNA MISMATCH REPAIR PROTEIN MSH1, MITOCHONDRIAL"/>
    <property type="match status" value="1"/>
</dbReference>
<dbReference type="InterPro" id="IPR036187">
    <property type="entry name" value="DNA_mismatch_repair_MutS_sf"/>
</dbReference>
<keyword evidence="3" id="KW-0067">ATP-binding</keyword>
<evidence type="ECO:0000313" key="7">
    <source>
        <dbReference type="EMBL" id="THU35987.1"/>
    </source>
</evidence>
<dbReference type="SMART" id="SM00534">
    <property type="entry name" value="MUTSac"/>
    <property type="match status" value="1"/>
</dbReference>
<protein>
    <submittedName>
        <fullName evidence="7">DNA mismatch repair protein</fullName>
    </submittedName>
</protein>
<comment type="similarity">
    <text evidence="1">Belongs to the DNA mismatch repair MutS family.</text>
</comment>
<dbReference type="InterPro" id="IPR027417">
    <property type="entry name" value="P-loop_NTPase"/>
</dbReference>
<dbReference type="InterPro" id="IPR045076">
    <property type="entry name" value="MutS"/>
</dbReference>
<feature type="domain" description="DNA mismatch repair proteins mutS family" evidence="6">
    <location>
        <begin position="257"/>
        <end position="442"/>
    </location>
</feature>
<accession>A0A4S8HLA2</accession>
<dbReference type="PANTHER" id="PTHR11361">
    <property type="entry name" value="DNA MISMATCH REPAIR PROTEIN MUTS FAMILY MEMBER"/>
    <property type="match status" value="1"/>
</dbReference>
<dbReference type="GO" id="GO:0030983">
    <property type="term" value="F:mismatched DNA binding"/>
    <property type="evidence" value="ECO:0007669"/>
    <property type="project" value="InterPro"/>
</dbReference>
<dbReference type="Proteomes" id="UP000306918">
    <property type="component" value="Unassembled WGS sequence"/>
</dbReference>
<comment type="caution">
    <text evidence="7">The sequence shown here is derived from an EMBL/GenBank/DDBJ whole genome shotgun (WGS) entry which is preliminary data.</text>
</comment>
<keyword evidence="5" id="KW-0234">DNA repair</keyword>
<dbReference type="GO" id="GO:0140664">
    <property type="term" value="F:ATP-dependent DNA damage sensor activity"/>
    <property type="evidence" value="ECO:0007669"/>
    <property type="project" value="InterPro"/>
</dbReference>
<keyword evidence="8" id="KW-1185">Reference proteome</keyword>
<dbReference type="GO" id="GO:0005524">
    <property type="term" value="F:ATP binding"/>
    <property type="evidence" value="ECO:0007669"/>
    <property type="project" value="UniProtKB-KW"/>
</dbReference>
<dbReference type="InterPro" id="IPR007696">
    <property type="entry name" value="DNA_mismatch_repair_MutS_core"/>
</dbReference>
<dbReference type="Pfam" id="PF05192">
    <property type="entry name" value="MutS_III"/>
    <property type="match status" value="1"/>
</dbReference>
<evidence type="ECO:0000256" key="2">
    <source>
        <dbReference type="ARBA" id="ARBA00022741"/>
    </source>
</evidence>
<name>A0A4S8HLA2_9BACT</name>
<dbReference type="Gene3D" id="3.40.50.300">
    <property type="entry name" value="P-loop containing nucleotide triphosphate hydrolases"/>
    <property type="match status" value="1"/>
</dbReference>
<dbReference type="AlphaFoldDB" id="A0A4S8HLA2"/>
<proteinExistence type="inferred from homology"/>
<dbReference type="InterPro" id="IPR000432">
    <property type="entry name" value="DNA_mismatch_repair_MutS_C"/>
</dbReference>
<sequence length="442" mass="49729">MSFIADKQTLDDLGILGKYKSYSVFNLFNHTITDGGQQLLTQFFKTPLTDAARINERVRLISYFTIKTTALPFSAEVFHTMEDYLRSGGGSLLETAWSTVVKKLHSRLVGGEEDRQQENALKQTIQTLQAIHGFMNKLQQDADNPFKEQLKKVHAVLSGKEMQWLQESVDATRSQSLWKQVKQAHCLRTRKYKDLKELLQLLYEFDVYIAVAGVAVARGFCFPQALPATENNIRITGLYHPLLDQAVANPAYFNGQHNMVFLTGANMAGKSTYMKSFGIALYLAHMGFPVAAADMKFSVKNGIFTTINISDDLKHGYSHFYAEVLRVKTVAETIRATGNLVVIFDELFKGTNVKDAYDATLSIAEALAAKRNCCFIISTHITEVGTALRERRPSVRFLYMPTVMQGEVPAYTYQLQEGISTDRQGMMIIENEKIIELIRLVG</sequence>
<dbReference type="Pfam" id="PF00488">
    <property type="entry name" value="MutS_V"/>
    <property type="match status" value="1"/>
</dbReference>
<dbReference type="GO" id="GO:0006298">
    <property type="term" value="P:mismatch repair"/>
    <property type="evidence" value="ECO:0007669"/>
    <property type="project" value="InterPro"/>
</dbReference>
<evidence type="ECO:0000256" key="3">
    <source>
        <dbReference type="ARBA" id="ARBA00022840"/>
    </source>
</evidence>
<dbReference type="Gene3D" id="1.10.1420.10">
    <property type="match status" value="1"/>
</dbReference>
<dbReference type="SUPFAM" id="SSF52540">
    <property type="entry name" value="P-loop containing nucleoside triphosphate hydrolases"/>
    <property type="match status" value="1"/>
</dbReference>
<dbReference type="RefSeq" id="WP_136579227.1">
    <property type="nucleotide sequence ID" value="NZ_STFF01000006.1"/>
</dbReference>
<keyword evidence="4" id="KW-0238">DNA-binding</keyword>
<organism evidence="7 8">
    <name type="scientific">Niastella caeni</name>
    <dbReference type="NCBI Taxonomy" id="2569763"/>
    <lineage>
        <taxon>Bacteria</taxon>
        <taxon>Pseudomonadati</taxon>
        <taxon>Bacteroidota</taxon>
        <taxon>Chitinophagia</taxon>
        <taxon>Chitinophagales</taxon>
        <taxon>Chitinophagaceae</taxon>
        <taxon>Niastella</taxon>
    </lineage>
</organism>
<dbReference type="SUPFAM" id="SSF48334">
    <property type="entry name" value="DNA repair protein MutS, domain III"/>
    <property type="match status" value="1"/>
</dbReference>
<reference evidence="7 8" key="1">
    <citation type="submission" date="2019-04" db="EMBL/GenBank/DDBJ databases">
        <title>Niastella caeni sp. nov., isolated from activated sludge.</title>
        <authorList>
            <person name="Sheng M."/>
        </authorList>
    </citation>
    <scope>NUCLEOTIDE SEQUENCE [LARGE SCALE GENOMIC DNA]</scope>
    <source>
        <strain evidence="7 8">HX-2-15</strain>
    </source>
</reference>
<evidence type="ECO:0000256" key="4">
    <source>
        <dbReference type="ARBA" id="ARBA00023125"/>
    </source>
</evidence>
<evidence type="ECO:0000256" key="1">
    <source>
        <dbReference type="ARBA" id="ARBA00006271"/>
    </source>
</evidence>
<gene>
    <name evidence="7" type="ORF">FAM09_21605</name>
</gene>
<evidence type="ECO:0000256" key="5">
    <source>
        <dbReference type="ARBA" id="ARBA00023204"/>
    </source>
</evidence>
<evidence type="ECO:0000313" key="8">
    <source>
        <dbReference type="Proteomes" id="UP000306918"/>
    </source>
</evidence>
<keyword evidence="5" id="KW-0227">DNA damage</keyword>
<evidence type="ECO:0000259" key="6">
    <source>
        <dbReference type="SMART" id="SM00534"/>
    </source>
</evidence>
<dbReference type="OrthoDB" id="1097361at2"/>